<dbReference type="EMBL" id="CDMY01000280">
    <property type="protein sequence ID" value="CEL99432.1"/>
    <property type="molecule type" value="Genomic_DNA"/>
</dbReference>
<sequence>MTTSGPLLSPSVELVFVNEWEDEGSTNVGADQTLHIKRDLLMTFAHFTPILQEANFGESKSHRIVIKEVDLVTARLVLQKESAMFNALTKENFLSVLEALEYFHSGVSAMMLRKLERKMVRRDWIDDPLFAIELIRSIGHTNPDLIQPFWDGDDPIAMRAVMVLVSYLCRHLACGHMQASAEQLANFLIVSTNTQELPDAIGVIFDRKDLACYSKQQVAYPFATSPAIPVVPTCECTDTLCTCSRSILPGMSVSATVCLSPPADPNHPNQPPFVAERLLHEATRFQLCLSATATEASLPSACACFNAWVKIGVDKEGDQQGQGRQEVAVLSKPTGWLRGPAAHGGHEYGVTFLGSNLPLHMCGNTLSIEQLAEAGVGEVPLKEVKVNVFFCSYPFRTMACRYLRQCIMETKWEEITQFAKSVTDYDRRLLVGILAGTPFRPFATLAAFCKAGIELDEYCSQHIATSMSAMLERPRRLFTQTGVCTDDDVGAFINTVVPLLSPHARQTLANLLAQQIDPSMIQHTITLSSQMAFLECGVTLAEALPPPVVYEVPQRFVGGSVSVGRPRWAATSHRSPGQQPAVLAQPVTTRPVPFSANQTLDTPAALQGLPLSPSQPEDDGGFPPWDDNKDPYW</sequence>
<evidence type="ECO:0000313" key="2">
    <source>
        <dbReference type="EMBL" id="CEL99432.1"/>
    </source>
</evidence>
<reference evidence="2 3" key="1">
    <citation type="submission" date="2014-11" db="EMBL/GenBank/DDBJ databases">
        <authorList>
            <person name="Zhu J."/>
            <person name="Qi W."/>
            <person name="Song R."/>
        </authorList>
    </citation>
    <scope>NUCLEOTIDE SEQUENCE [LARGE SCALE GENOMIC DNA]</scope>
</reference>
<dbReference type="VEuPathDB" id="CryptoDB:Vbra_7996"/>
<protein>
    <submittedName>
        <fullName evidence="2">Uncharacterized protein</fullName>
    </submittedName>
</protein>
<name>A0A0G4EPN9_VITBC</name>
<proteinExistence type="predicted"/>
<accession>A0A0G4EPN9</accession>
<gene>
    <name evidence="2" type="ORF">Vbra_7996</name>
</gene>
<dbReference type="PhylomeDB" id="A0A0G4EPN9"/>
<evidence type="ECO:0000256" key="1">
    <source>
        <dbReference type="SAM" id="MobiDB-lite"/>
    </source>
</evidence>
<feature type="region of interest" description="Disordered" evidence="1">
    <location>
        <begin position="592"/>
        <end position="633"/>
    </location>
</feature>
<dbReference type="Proteomes" id="UP000041254">
    <property type="component" value="Unassembled WGS sequence"/>
</dbReference>
<organism evidence="2 3">
    <name type="scientific">Vitrella brassicaformis (strain CCMP3155)</name>
    <dbReference type="NCBI Taxonomy" id="1169540"/>
    <lineage>
        <taxon>Eukaryota</taxon>
        <taxon>Sar</taxon>
        <taxon>Alveolata</taxon>
        <taxon>Colpodellida</taxon>
        <taxon>Vitrellaceae</taxon>
        <taxon>Vitrella</taxon>
    </lineage>
</organism>
<keyword evidence="3" id="KW-1185">Reference proteome</keyword>
<dbReference type="InParanoid" id="A0A0G4EPN9"/>
<evidence type="ECO:0000313" key="3">
    <source>
        <dbReference type="Proteomes" id="UP000041254"/>
    </source>
</evidence>
<dbReference type="AlphaFoldDB" id="A0A0G4EPN9"/>